<evidence type="ECO:0000256" key="5">
    <source>
        <dbReference type="ARBA" id="ARBA00022679"/>
    </source>
</evidence>
<keyword evidence="5 12" id="KW-0808">Transferase</keyword>
<evidence type="ECO:0000256" key="9">
    <source>
        <dbReference type="ARBA" id="ARBA00023136"/>
    </source>
</evidence>
<evidence type="ECO:0000313" key="16">
    <source>
        <dbReference type="EMBL" id="DBA25439.1"/>
    </source>
</evidence>
<evidence type="ECO:0000256" key="2">
    <source>
        <dbReference type="ARBA" id="ARBA00004922"/>
    </source>
</evidence>
<accession>A0AAV3A388</accession>
<comment type="similarity">
    <text evidence="3 12">Belongs to the glycosyltransferase 10 family.</text>
</comment>
<keyword evidence="6 12" id="KW-0812">Transmembrane</keyword>
<dbReference type="AlphaFoldDB" id="A0AAV3A388"/>
<dbReference type="FunFam" id="3.40.50.11660:FF:000001">
    <property type="entry name" value="alpha-(1,3)-fucosyltransferase 9"/>
    <property type="match status" value="1"/>
</dbReference>
<comment type="pathway">
    <text evidence="2">Protein modification; protein glycosylation.</text>
</comment>
<dbReference type="Pfam" id="PF00852">
    <property type="entry name" value="Glyco_transf_10"/>
    <property type="match status" value="1"/>
</dbReference>
<evidence type="ECO:0000256" key="11">
    <source>
        <dbReference type="ARBA" id="ARBA00036481"/>
    </source>
</evidence>
<comment type="catalytic activity">
    <reaction evidence="11">
        <text>an N-acetyl-alpha-neuraminyl-(2-&gt;3)-beta-D-galactosyl-(1-&gt;4)-N-acetyl-beta-D-glucosaminyl derivative + GDP-beta-L-fucose = an alpha-Neu5Ac-(2-&gt;3)-beta-D-Gal-(1-&gt;4)-[alpha-L-Fuc-(1-&gt;3)]-beta-D-GlcNAc derivative + GDP + H(+)</text>
        <dbReference type="Rhea" id="RHEA:56076"/>
        <dbReference type="ChEBI" id="CHEBI:15378"/>
        <dbReference type="ChEBI" id="CHEBI:57273"/>
        <dbReference type="ChEBI" id="CHEBI:58189"/>
        <dbReference type="ChEBI" id="CHEBI:136545"/>
        <dbReference type="ChEBI" id="CHEBI:139509"/>
    </reaction>
    <physiologicalReaction direction="left-to-right" evidence="11">
        <dbReference type="Rhea" id="RHEA:56077"/>
    </physiologicalReaction>
</comment>
<protein>
    <recommendedName>
        <fullName evidence="12">Fucosyltransferase</fullName>
        <ecNumber evidence="12">2.4.1.-</ecNumber>
    </recommendedName>
</protein>
<gene>
    <name evidence="16" type="ORF">GDO54_009823</name>
</gene>
<dbReference type="EMBL" id="DYDO01000004">
    <property type="protein sequence ID" value="DBA25439.1"/>
    <property type="molecule type" value="Genomic_DNA"/>
</dbReference>
<feature type="chain" id="PRO_5043774703" description="Fucosyltransferase" evidence="13">
    <location>
        <begin position="25"/>
        <end position="305"/>
    </location>
</feature>
<evidence type="ECO:0000259" key="14">
    <source>
        <dbReference type="Pfam" id="PF00852"/>
    </source>
</evidence>
<keyword evidence="13" id="KW-0732">Signal</keyword>
<feature type="domain" description="Fucosyltransferase N-terminal" evidence="15">
    <location>
        <begin position="12"/>
        <end position="114"/>
    </location>
</feature>
<keyword evidence="10" id="KW-0325">Glycoprotein</keyword>
<sequence>MPSKQTSNESLLTILLWTWPLGYQFPLNRCPNSEGLGCFYTINRSMYHMANAVVISHRDVAKSEKLLPPEPRPPNQYWIWSSMESPTNCPNLSMMDNKINLTMSYRIDSDIYTPNVRLEKVNSKEQFTIPQKSKLVAWVVSNWKARYRRSKYYEELKKFLPIDVYGKYALPLPRNQTLQTLSTYKFYLAFENSIHEDYITEKFWTNSIMAGTVPVAMGPARKNYQRFIPPDAFIHVDDFLTPQQLAEYLLSLDKDEAKYQQYFSWRSRYRPVWSSGFLSAYCKICGALKEAPAYRTIPSIAEWFK</sequence>
<keyword evidence="7" id="KW-0735">Signal-anchor</keyword>
<evidence type="ECO:0000256" key="12">
    <source>
        <dbReference type="RuleBase" id="RU003832"/>
    </source>
</evidence>
<dbReference type="GO" id="GO:0032580">
    <property type="term" value="C:Golgi cisterna membrane"/>
    <property type="evidence" value="ECO:0007669"/>
    <property type="project" value="UniProtKB-SubCell"/>
</dbReference>
<evidence type="ECO:0000256" key="7">
    <source>
        <dbReference type="ARBA" id="ARBA00022968"/>
    </source>
</evidence>
<keyword evidence="12" id="KW-0333">Golgi apparatus</keyword>
<dbReference type="PANTHER" id="PTHR11929:SF244">
    <property type="entry name" value="FUCOSYLTRANSFERASE"/>
    <property type="match status" value="1"/>
</dbReference>
<dbReference type="Pfam" id="PF17039">
    <property type="entry name" value="Glyco_tran_10_N"/>
    <property type="match status" value="1"/>
</dbReference>
<name>A0AAV3A388_PYXAD</name>
<evidence type="ECO:0000256" key="4">
    <source>
        <dbReference type="ARBA" id="ARBA00022676"/>
    </source>
</evidence>
<evidence type="ECO:0000256" key="8">
    <source>
        <dbReference type="ARBA" id="ARBA00022989"/>
    </source>
</evidence>
<evidence type="ECO:0000256" key="6">
    <source>
        <dbReference type="ARBA" id="ARBA00022692"/>
    </source>
</evidence>
<dbReference type="EC" id="2.4.1.-" evidence="12"/>
<dbReference type="PANTHER" id="PTHR11929">
    <property type="entry name" value="ALPHA- 1,3 -FUCOSYLTRANSFERASE"/>
    <property type="match status" value="1"/>
</dbReference>
<evidence type="ECO:0000256" key="3">
    <source>
        <dbReference type="ARBA" id="ARBA00008919"/>
    </source>
</evidence>
<evidence type="ECO:0000256" key="10">
    <source>
        <dbReference type="ARBA" id="ARBA00023180"/>
    </source>
</evidence>
<keyword evidence="8" id="KW-1133">Transmembrane helix</keyword>
<feature type="domain" description="Fucosyltransferase C-terminal" evidence="14">
    <location>
        <begin position="130"/>
        <end position="303"/>
    </location>
</feature>
<feature type="signal peptide" evidence="13">
    <location>
        <begin position="1"/>
        <end position="24"/>
    </location>
</feature>
<comment type="caution">
    <text evidence="16">The sequence shown here is derived from an EMBL/GenBank/DDBJ whole genome shotgun (WGS) entry which is preliminary data.</text>
</comment>
<organism evidence="16 17">
    <name type="scientific">Pyxicephalus adspersus</name>
    <name type="common">African bullfrog</name>
    <dbReference type="NCBI Taxonomy" id="30357"/>
    <lineage>
        <taxon>Eukaryota</taxon>
        <taxon>Metazoa</taxon>
        <taxon>Chordata</taxon>
        <taxon>Craniata</taxon>
        <taxon>Vertebrata</taxon>
        <taxon>Euteleostomi</taxon>
        <taxon>Amphibia</taxon>
        <taxon>Batrachia</taxon>
        <taxon>Anura</taxon>
        <taxon>Neobatrachia</taxon>
        <taxon>Ranoidea</taxon>
        <taxon>Pyxicephalidae</taxon>
        <taxon>Pyxicephalinae</taxon>
        <taxon>Pyxicephalus</taxon>
    </lineage>
</organism>
<dbReference type="GO" id="GO:0046920">
    <property type="term" value="F:alpha-(1-&gt;3)-fucosyltransferase activity"/>
    <property type="evidence" value="ECO:0007669"/>
    <property type="project" value="TreeGrafter"/>
</dbReference>
<dbReference type="Proteomes" id="UP001181693">
    <property type="component" value="Unassembled WGS sequence"/>
</dbReference>
<comment type="subcellular location">
    <subcellularLocation>
        <location evidence="12">Golgi apparatus</location>
        <location evidence="12">Golgi stack membrane</location>
        <topology evidence="12">Single-pass type II membrane protein</topology>
    </subcellularLocation>
    <subcellularLocation>
        <location evidence="1">Membrane</location>
        <topology evidence="1">Single-pass membrane protein</topology>
    </subcellularLocation>
</comment>
<evidence type="ECO:0000313" key="17">
    <source>
        <dbReference type="Proteomes" id="UP001181693"/>
    </source>
</evidence>
<keyword evidence="4 12" id="KW-0328">Glycosyltransferase</keyword>
<evidence type="ECO:0000259" key="15">
    <source>
        <dbReference type="Pfam" id="PF17039"/>
    </source>
</evidence>
<keyword evidence="17" id="KW-1185">Reference proteome</keyword>
<dbReference type="InterPro" id="IPR031481">
    <property type="entry name" value="Glyco_tran_10_N"/>
</dbReference>
<dbReference type="InterPro" id="IPR001503">
    <property type="entry name" value="Glyco_trans_10"/>
</dbReference>
<dbReference type="InterPro" id="IPR055270">
    <property type="entry name" value="Glyco_tran_10_C"/>
</dbReference>
<dbReference type="InterPro" id="IPR038577">
    <property type="entry name" value="GT10-like_C_sf"/>
</dbReference>
<evidence type="ECO:0000256" key="13">
    <source>
        <dbReference type="SAM" id="SignalP"/>
    </source>
</evidence>
<dbReference type="SUPFAM" id="SSF53756">
    <property type="entry name" value="UDP-Glycosyltransferase/glycogen phosphorylase"/>
    <property type="match status" value="1"/>
</dbReference>
<dbReference type="Gene3D" id="3.40.50.11660">
    <property type="entry name" value="Glycosyl transferase family 10, C-terminal domain"/>
    <property type="match status" value="1"/>
</dbReference>
<reference evidence="16" key="1">
    <citation type="thesis" date="2020" institute="ProQuest LLC" country="789 East Eisenhower Parkway, Ann Arbor, MI, USA">
        <title>Comparative Genomics and Chromosome Evolution.</title>
        <authorList>
            <person name="Mudd A.B."/>
        </authorList>
    </citation>
    <scope>NUCLEOTIDE SEQUENCE</scope>
    <source>
        <strain evidence="16">1538</strain>
        <tissue evidence="16">Blood</tissue>
    </source>
</reference>
<evidence type="ECO:0000256" key="1">
    <source>
        <dbReference type="ARBA" id="ARBA00004167"/>
    </source>
</evidence>
<keyword evidence="9" id="KW-0472">Membrane</keyword>
<proteinExistence type="inferred from homology"/>